<accession>A0A0A9GFR6</accession>
<reference evidence="1" key="1">
    <citation type="submission" date="2014-09" db="EMBL/GenBank/DDBJ databases">
        <authorList>
            <person name="Magalhaes I.L.F."/>
            <person name="Oliveira U."/>
            <person name="Santos F.R."/>
            <person name="Vidigal T.H.D.A."/>
            <person name="Brescovit A.D."/>
            <person name="Santos A.J."/>
        </authorList>
    </citation>
    <scope>NUCLEOTIDE SEQUENCE</scope>
    <source>
        <tissue evidence="1">Shoot tissue taken approximately 20 cm above the soil surface</tissue>
    </source>
</reference>
<reference evidence="1" key="2">
    <citation type="journal article" date="2015" name="Data Brief">
        <title>Shoot transcriptome of the giant reed, Arundo donax.</title>
        <authorList>
            <person name="Barrero R.A."/>
            <person name="Guerrero F.D."/>
            <person name="Moolhuijzen P."/>
            <person name="Goolsby J.A."/>
            <person name="Tidwell J."/>
            <person name="Bellgard S.E."/>
            <person name="Bellgard M.I."/>
        </authorList>
    </citation>
    <scope>NUCLEOTIDE SEQUENCE</scope>
    <source>
        <tissue evidence="1">Shoot tissue taken approximately 20 cm above the soil surface</tissue>
    </source>
</reference>
<name>A0A0A9GFR6_ARUDO</name>
<sequence>MLWKWLPTRKLTSIWHIFRWPLYDSPRDGRHQTLCRILWS</sequence>
<proteinExistence type="predicted"/>
<organism evidence="1">
    <name type="scientific">Arundo donax</name>
    <name type="common">Giant reed</name>
    <name type="synonym">Donax arundinaceus</name>
    <dbReference type="NCBI Taxonomy" id="35708"/>
    <lineage>
        <taxon>Eukaryota</taxon>
        <taxon>Viridiplantae</taxon>
        <taxon>Streptophyta</taxon>
        <taxon>Embryophyta</taxon>
        <taxon>Tracheophyta</taxon>
        <taxon>Spermatophyta</taxon>
        <taxon>Magnoliopsida</taxon>
        <taxon>Liliopsida</taxon>
        <taxon>Poales</taxon>
        <taxon>Poaceae</taxon>
        <taxon>PACMAD clade</taxon>
        <taxon>Arundinoideae</taxon>
        <taxon>Arundineae</taxon>
        <taxon>Arundo</taxon>
    </lineage>
</organism>
<protein>
    <submittedName>
        <fullName evidence="1">Uncharacterized protein</fullName>
    </submittedName>
</protein>
<evidence type="ECO:0000313" key="1">
    <source>
        <dbReference type="EMBL" id="JAE19493.1"/>
    </source>
</evidence>
<dbReference type="AlphaFoldDB" id="A0A0A9GFR6"/>
<dbReference type="EMBL" id="GBRH01178403">
    <property type="protein sequence ID" value="JAE19493.1"/>
    <property type="molecule type" value="Transcribed_RNA"/>
</dbReference>